<dbReference type="PROSITE" id="PS51375">
    <property type="entry name" value="PPR"/>
    <property type="match status" value="3"/>
</dbReference>
<dbReference type="Pfam" id="PF13041">
    <property type="entry name" value="PPR_2"/>
    <property type="match status" value="1"/>
</dbReference>
<proteinExistence type="predicted"/>
<evidence type="ECO:0000313" key="4">
    <source>
        <dbReference type="Proteomes" id="UP000594638"/>
    </source>
</evidence>
<accession>A0A8S0R7U2</accession>
<dbReference type="AlphaFoldDB" id="A0A8S0R7U2"/>
<sequence length="592" mass="65300">MNYSPVLTAKSRHLFAKLLDYTQGKNLPKGKSLHAHLLKTGVFPSCPFMSNTLVNFYAKCHLFSEAHLAFVQISYKDTVSWNCLINAYSQLSLRCYSLSALELFKQMLQHHTLPNSHTFAGILSSAAMLEDSMIAQQAHSFVLKLVDSYDVFVYSSLLNVYCKLGDLISGQKVFDEMAEKNSVTWATMISGYASQRLTKEAFSVFRMMTAGGGEGVNEFVLTSLLSALVSSEFVDTGKQVHSLAVKTGLLSIVSVGNAVLTMYAKCDSLDDAVQAFELAIAKNSITWSAMITGYAQGGIAPNELTIASVLKACSSLSALEQGKQVHAHVVKNGFSLEVPIGSSLSTMYAKCGSLDDGNLIFTRMPARDVASWNAMISGLSQNGLGIKALELFEEMQLEGARPDYVTFVNILSACSHMGLVDRGWEYFKLMSDKFGEAPRIEHHACMVDILGRAGKLYEATEFIESATIEHGLCLWRILLSACRNHRNYELGAYAGEKLMELGSQESSAYVLLSSIYTALGRLHDVERVRRIMNLRGISKEPGCSWIELKSQVHVFVVGDQLHPQIQDVRSGLWRLSKLMKDEECSSILEELV</sequence>
<dbReference type="Gene3D" id="1.25.40.10">
    <property type="entry name" value="Tetratricopeptide repeat domain"/>
    <property type="match status" value="3"/>
</dbReference>
<dbReference type="EMBL" id="CACTIH010002206">
    <property type="protein sequence ID" value="CAA2974872.1"/>
    <property type="molecule type" value="Genomic_DNA"/>
</dbReference>
<evidence type="ECO:0000256" key="1">
    <source>
        <dbReference type="ARBA" id="ARBA00022737"/>
    </source>
</evidence>
<dbReference type="Gramene" id="OE9A041592T2">
    <property type="protein sequence ID" value="OE9A041592C2"/>
    <property type="gene ID" value="OE9A041592"/>
</dbReference>
<dbReference type="PANTHER" id="PTHR47926">
    <property type="entry name" value="PENTATRICOPEPTIDE REPEAT-CONTAINING PROTEIN"/>
    <property type="match status" value="1"/>
</dbReference>
<organism evidence="3 4">
    <name type="scientific">Olea europaea subsp. europaea</name>
    <dbReference type="NCBI Taxonomy" id="158383"/>
    <lineage>
        <taxon>Eukaryota</taxon>
        <taxon>Viridiplantae</taxon>
        <taxon>Streptophyta</taxon>
        <taxon>Embryophyta</taxon>
        <taxon>Tracheophyta</taxon>
        <taxon>Spermatophyta</taxon>
        <taxon>Magnoliopsida</taxon>
        <taxon>eudicotyledons</taxon>
        <taxon>Gunneridae</taxon>
        <taxon>Pentapetalae</taxon>
        <taxon>asterids</taxon>
        <taxon>lamiids</taxon>
        <taxon>Lamiales</taxon>
        <taxon>Oleaceae</taxon>
        <taxon>Oleeae</taxon>
        <taxon>Olea</taxon>
    </lineage>
</organism>
<name>A0A8S0R7U2_OLEEU</name>
<feature type="repeat" description="PPR" evidence="2">
    <location>
        <begin position="368"/>
        <end position="402"/>
    </location>
</feature>
<dbReference type="Pfam" id="PF20431">
    <property type="entry name" value="E_motif"/>
    <property type="match status" value="1"/>
</dbReference>
<dbReference type="InterPro" id="IPR046848">
    <property type="entry name" value="E_motif"/>
</dbReference>
<dbReference type="GO" id="GO:0003723">
    <property type="term" value="F:RNA binding"/>
    <property type="evidence" value="ECO:0007669"/>
    <property type="project" value="InterPro"/>
</dbReference>
<dbReference type="GO" id="GO:0099402">
    <property type="term" value="P:plant organ development"/>
    <property type="evidence" value="ECO:0007669"/>
    <property type="project" value="UniProtKB-ARBA"/>
</dbReference>
<dbReference type="OrthoDB" id="1879995at2759"/>
<gene>
    <name evidence="3" type="ORF">OLEA9_A041592</name>
</gene>
<dbReference type="GO" id="GO:0009451">
    <property type="term" value="P:RNA modification"/>
    <property type="evidence" value="ECO:0007669"/>
    <property type="project" value="InterPro"/>
</dbReference>
<evidence type="ECO:0000256" key="2">
    <source>
        <dbReference type="PROSITE-ProRule" id="PRU00708"/>
    </source>
</evidence>
<comment type="caution">
    <text evidence="3">The sequence shown here is derived from an EMBL/GenBank/DDBJ whole genome shotgun (WGS) entry which is preliminary data.</text>
</comment>
<feature type="repeat" description="PPR" evidence="2">
    <location>
        <begin position="77"/>
        <end position="114"/>
    </location>
</feature>
<feature type="repeat" description="PPR" evidence="2">
    <location>
        <begin position="150"/>
        <end position="184"/>
    </location>
</feature>
<dbReference type="Proteomes" id="UP000594638">
    <property type="component" value="Unassembled WGS sequence"/>
</dbReference>
<dbReference type="InterPro" id="IPR011990">
    <property type="entry name" value="TPR-like_helical_dom_sf"/>
</dbReference>
<dbReference type="InterPro" id="IPR046960">
    <property type="entry name" value="PPR_At4g14850-like_plant"/>
</dbReference>
<keyword evidence="1" id="KW-0677">Repeat</keyword>
<reference evidence="3 4" key="1">
    <citation type="submission" date="2019-12" db="EMBL/GenBank/DDBJ databases">
        <authorList>
            <person name="Alioto T."/>
            <person name="Alioto T."/>
            <person name="Gomez Garrido J."/>
        </authorList>
    </citation>
    <scope>NUCLEOTIDE SEQUENCE [LARGE SCALE GENOMIC DNA]</scope>
</reference>
<protein>
    <submittedName>
        <fullName evidence="3">Pentatricopeptide repeat-containing At2g33680</fullName>
    </submittedName>
</protein>
<dbReference type="FunFam" id="1.25.40.10:FF:000158">
    <property type="entry name" value="pentatricopeptide repeat-containing protein At2g33680"/>
    <property type="match status" value="1"/>
</dbReference>
<keyword evidence="4" id="KW-1185">Reference proteome</keyword>
<dbReference type="PANTHER" id="PTHR47926:SF521">
    <property type="entry name" value="PENTATRICOPEPTIDE REPEAT-CONTAINING PROTEIN"/>
    <property type="match status" value="1"/>
</dbReference>
<dbReference type="NCBIfam" id="TIGR00756">
    <property type="entry name" value="PPR"/>
    <property type="match status" value="2"/>
</dbReference>
<evidence type="ECO:0000313" key="3">
    <source>
        <dbReference type="EMBL" id="CAA2974872.1"/>
    </source>
</evidence>
<dbReference type="Pfam" id="PF01535">
    <property type="entry name" value="PPR"/>
    <property type="match status" value="3"/>
</dbReference>
<dbReference type="InterPro" id="IPR002885">
    <property type="entry name" value="PPR_rpt"/>
</dbReference>